<keyword evidence="2" id="KW-0539">Nucleus</keyword>
<feature type="domain" description="Serine/threonine-protein phosphatase 4 regulatory subunit 3-like central" evidence="4">
    <location>
        <begin position="299"/>
        <end position="814"/>
    </location>
</feature>
<feature type="compositionally biased region" description="Acidic residues" evidence="3">
    <location>
        <begin position="967"/>
        <end position="996"/>
    </location>
</feature>
<dbReference type="GO" id="GO:0005654">
    <property type="term" value="C:nucleoplasm"/>
    <property type="evidence" value="ECO:0007669"/>
    <property type="project" value="TreeGrafter"/>
</dbReference>
<dbReference type="GO" id="GO:0006974">
    <property type="term" value="P:DNA damage response"/>
    <property type="evidence" value="ECO:0007669"/>
    <property type="project" value="TreeGrafter"/>
</dbReference>
<feature type="region of interest" description="Disordered" evidence="3">
    <location>
        <begin position="922"/>
        <end position="1105"/>
    </location>
</feature>
<feature type="compositionally biased region" description="Low complexity" evidence="3">
    <location>
        <begin position="1082"/>
        <end position="1091"/>
    </location>
</feature>
<dbReference type="SUPFAM" id="SSF50729">
    <property type="entry name" value="PH domain-like"/>
    <property type="match status" value="1"/>
</dbReference>
<dbReference type="Pfam" id="PF22972">
    <property type="entry name" value="EVH1_PP4R3"/>
    <property type="match status" value="1"/>
</dbReference>
<evidence type="ECO:0000259" key="4">
    <source>
        <dbReference type="Pfam" id="PF04802"/>
    </source>
</evidence>
<organism evidence="6 7">
    <name type="scientific">Niveomyces insectorum RCEF 264</name>
    <dbReference type="NCBI Taxonomy" id="1081102"/>
    <lineage>
        <taxon>Eukaryota</taxon>
        <taxon>Fungi</taxon>
        <taxon>Dikarya</taxon>
        <taxon>Ascomycota</taxon>
        <taxon>Pezizomycotina</taxon>
        <taxon>Sordariomycetes</taxon>
        <taxon>Hypocreomycetidae</taxon>
        <taxon>Hypocreales</taxon>
        <taxon>Cordycipitaceae</taxon>
        <taxon>Niveomyces</taxon>
    </lineage>
</organism>
<evidence type="ECO:0000313" key="6">
    <source>
        <dbReference type="EMBL" id="OAA64272.1"/>
    </source>
</evidence>
<protein>
    <submittedName>
        <fullName evidence="6">DUF625 domain containing protein</fullName>
    </submittedName>
</protein>
<gene>
    <name evidence="6" type="ORF">SPI_02919</name>
</gene>
<evidence type="ECO:0000259" key="5">
    <source>
        <dbReference type="Pfam" id="PF22972"/>
    </source>
</evidence>
<evidence type="ECO:0000256" key="3">
    <source>
        <dbReference type="SAM" id="MobiDB-lite"/>
    </source>
</evidence>
<dbReference type="GO" id="GO:0072542">
    <property type="term" value="F:protein phosphatase activator activity"/>
    <property type="evidence" value="ECO:0007669"/>
    <property type="project" value="TreeGrafter"/>
</dbReference>
<keyword evidence="7" id="KW-1185">Reference proteome</keyword>
<feature type="compositionally biased region" description="Acidic residues" evidence="3">
    <location>
        <begin position="923"/>
        <end position="938"/>
    </location>
</feature>
<accession>A0A162J654</accession>
<comment type="subcellular location">
    <subcellularLocation>
        <location evidence="1">Nucleus</location>
    </subcellularLocation>
</comment>
<sequence length="1105" mass="122996">MRPTISAFSLAVARSPAFAPPEKTPLVATSPGCKRTLRPDDDDVEDVLDIVRDIVLGIALGIALDIASVRFFCSDLVSTSSPSRRSILSPPRRLSDKRKNGRRFAFREAFPLATITFADTDLFSPQPHVDVLYGRLPSAEAEGLPETSMMAQPVPHQPIDRKRVKVYELRNNDWYDRGTGFCSAAYVSIEDGEVKEPRVIVASEDEPGVLLLDTRITREDGFQRQQDTLIVWTEPTTGLDMALSFQEAEGCLLIWNFISDIQQTIAVTVPDDSLSEDLAMDIAPSITLPPAELGALEDLEHNMREMVKTAAGRDALTRCIMSEDYIRKLIPLVDMAEDLESLSDLHHLCSIVKIILLLNDTSIIEHAVSDECVLGVVGALEYDPDFPSHKANHRQWLNNQGRYKEVVRIQDDAIRRKIHQTYRLQYLKDVVLARILDDPTFSVLNSLIFFNQVDIVQHLQSNTGFLADLFGIFTDPAEALLRKKQAVLFIQQCCSIAKNLQPPARMTLYNNFLQHGLLHVINFGLRNPDVSVRVGATDILVSMIDHDPQMIRQTIYHQMHEHQPQLTDTLIDLLLVEVDLGIKSQISDAIKVLLDPVSPEQLAAAAAADNAGNGNGNGNESGKHVVQHQQQMLQTDPQQELFLSHFYEHSAVRLFKPLMDLEGQRELRFNVLNDGIFGYLNDILCFFIRQHHHRCKFFMMQHNLASRFVQLLDCPVKHLQLVAVRFFRQLIAMRDEFYTRHIMEKRLIDPILNLLSRCLPRDNLLCSACLEFFDFFTKDDLGDLTKHLVEAYRDKLQALSYMPTFHDLLNGKYPQNGQQHHHHQHPALHSNGNHVGTQQITASADQGVLNALSASRTVNGAHGGLLESIDLDPDDEAYWQGDDEDEILQHTVMTTTATAAAAHPGVRAANGDSPILKQLVDYPSDEEGDEGDEVDDGGAAERRSTKSRRSGGDRSAALDNKDSAVLSDDEDEVGADDEDDGDDDDNDDDDNDDDDSAVTKSVSPRLSGTPPERVSEKRRREEDEDDDLARLLQQNKRRNSRSAAVNSHSSSKMANGSGLERTTTPTTPKKISINLTASSFKAAPATATAGAGTEGGGYGQDNDTA</sequence>
<dbReference type="STRING" id="1081102.A0A162J654"/>
<dbReference type="InterPro" id="IPR051137">
    <property type="entry name" value="PP4R3-like"/>
</dbReference>
<name>A0A162J654_9HYPO</name>
<dbReference type="InterPro" id="IPR016024">
    <property type="entry name" value="ARM-type_fold"/>
</dbReference>
<evidence type="ECO:0000256" key="2">
    <source>
        <dbReference type="ARBA" id="ARBA00023242"/>
    </source>
</evidence>
<dbReference type="Pfam" id="PF04802">
    <property type="entry name" value="PP4R3"/>
    <property type="match status" value="1"/>
</dbReference>
<dbReference type="SUPFAM" id="SSF48371">
    <property type="entry name" value="ARM repeat"/>
    <property type="match status" value="1"/>
</dbReference>
<dbReference type="Proteomes" id="UP000076874">
    <property type="component" value="Unassembled WGS sequence"/>
</dbReference>
<evidence type="ECO:0000313" key="7">
    <source>
        <dbReference type="Proteomes" id="UP000076874"/>
    </source>
</evidence>
<dbReference type="GO" id="GO:0030289">
    <property type="term" value="C:protein phosphatase 4 complex"/>
    <property type="evidence" value="ECO:0007669"/>
    <property type="project" value="TreeGrafter"/>
</dbReference>
<dbReference type="EMBL" id="AZHD01000004">
    <property type="protein sequence ID" value="OAA64272.1"/>
    <property type="molecule type" value="Genomic_DNA"/>
</dbReference>
<dbReference type="PANTHER" id="PTHR23318">
    <property type="entry name" value="ATP SYNTHASE GAMMA-RELATED"/>
    <property type="match status" value="1"/>
</dbReference>
<dbReference type="Gene3D" id="2.30.29.30">
    <property type="entry name" value="Pleckstrin-homology domain (PH domain)/Phosphotyrosine-binding domain (PTB)"/>
    <property type="match status" value="1"/>
</dbReference>
<dbReference type="InterPro" id="IPR055236">
    <property type="entry name" value="EVH1_PP4R3"/>
</dbReference>
<dbReference type="Gene3D" id="1.25.10.10">
    <property type="entry name" value="Leucine-rich Repeat Variant"/>
    <property type="match status" value="1"/>
</dbReference>
<dbReference type="InterPro" id="IPR006887">
    <property type="entry name" value="P4R3-like_central_dom"/>
</dbReference>
<dbReference type="InterPro" id="IPR011989">
    <property type="entry name" value="ARM-like"/>
</dbReference>
<dbReference type="AlphaFoldDB" id="A0A162J654"/>
<proteinExistence type="predicted"/>
<feature type="domain" description="PP4R3 EVH1-like" evidence="5">
    <location>
        <begin position="161"/>
        <end position="264"/>
    </location>
</feature>
<comment type="caution">
    <text evidence="6">The sequence shown here is derived from an EMBL/GenBank/DDBJ whole genome shotgun (WGS) entry which is preliminary data.</text>
</comment>
<reference evidence="6 7" key="1">
    <citation type="journal article" date="2016" name="Genome Biol. Evol.">
        <title>Divergent and convergent evolution of fungal pathogenicity.</title>
        <authorList>
            <person name="Shang Y."/>
            <person name="Xiao G."/>
            <person name="Zheng P."/>
            <person name="Cen K."/>
            <person name="Zhan S."/>
            <person name="Wang C."/>
        </authorList>
    </citation>
    <scope>NUCLEOTIDE SEQUENCE [LARGE SCALE GENOMIC DNA]</scope>
    <source>
        <strain evidence="6 7">RCEF 264</strain>
    </source>
</reference>
<dbReference type="PANTHER" id="PTHR23318:SF0">
    <property type="entry name" value="SERINE_THREONINE-PROTEIN PHOSPHATASE 4 REGULATORY SUBUNIT 3"/>
    <property type="match status" value="1"/>
</dbReference>
<feature type="compositionally biased region" description="Low complexity" evidence="3">
    <location>
        <begin position="1041"/>
        <end position="1052"/>
    </location>
</feature>
<dbReference type="OrthoDB" id="27483at2759"/>
<dbReference type="InterPro" id="IPR011993">
    <property type="entry name" value="PH-like_dom_sf"/>
</dbReference>
<evidence type="ECO:0000256" key="1">
    <source>
        <dbReference type="ARBA" id="ARBA00004123"/>
    </source>
</evidence>